<comment type="caution">
    <text evidence="1">The sequence shown here is derived from an EMBL/GenBank/DDBJ whole genome shotgun (WGS) entry which is preliminary data.</text>
</comment>
<dbReference type="Pfam" id="PF19952">
    <property type="entry name" value="DUF6414"/>
    <property type="match status" value="1"/>
</dbReference>
<sequence length="281" mass="31134">MALRSPIYLDTETLLAQAEYHEIEVSRQADIVEKTVRKRSGGGKAGISGLTMNASVGTDVEYQSTYKLEPKEKATASKVIDSLIADGAVTVNPDDNTALSKDDLIEIEGITRITAASLAGKMFFVFRRLMDDADVDLETISDLNVEALPVAEQLKQVYLRNELLPIPLLLELTGSTLPQKVYVNVRPDHFIDEASANRVEGELRVLGNVERLIPEGDEGYISAEEWLLYDWEHIMRRKLMPQIGDIVEDVMVNQLELDLPAEDVHAFIAGPAIIVNAIALY</sequence>
<evidence type="ECO:0000313" key="1">
    <source>
        <dbReference type="EMBL" id="GLY80516.1"/>
    </source>
</evidence>
<gene>
    <name evidence="1" type="ORF">Airi01_087830</name>
</gene>
<dbReference type="RefSeq" id="WP_285633561.1">
    <property type="nucleotide sequence ID" value="NZ_BSTJ01000015.1"/>
</dbReference>
<dbReference type="AlphaFoldDB" id="A0A9W6RQB2"/>
<proteinExistence type="predicted"/>
<name>A0A9W6RQB2_9ACTN</name>
<evidence type="ECO:0000313" key="2">
    <source>
        <dbReference type="Proteomes" id="UP001165135"/>
    </source>
</evidence>
<dbReference type="EMBL" id="BSTJ01000015">
    <property type="protein sequence ID" value="GLY80516.1"/>
    <property type="molecule type" value="Genomic_DNA"/>
</dbReference>
<organism evidence="1 2">
    <name type="scientific">Actinoallomurus iriomotensis</name>
    <dbReference type="NCBI Taxonomy" id="478107"/>
    <lineage>
        <taxon>Bacteria</taxon>
        <taxon>Bacillati</taxon>
        <taxon>Actinomycetota</taxon>
        <taxon>Actinomycetes</taxon>
        <taxon>Streptosporangiales</taxon>
        <taxon>Thermomonosporaceae</taxon>
        <taxon>Actinoallomurus</taxon>
    </lineage>
</organism>
<protein>
    <submittedName>
        <fullName evidence="1">Uncharacterized protein</fullName>
    </submittedName>
</protein>
<reference evidence="1" key="1">
    <citation type="submission" date="2023-03" db="EMBL/GenBank/DDBJ databases">
        <title>Actinoallomurus iriomotensis NBRC 103681.</title>
        <authorList>
            <person name="Ichikawa N."/>
            <person name="Sato H."/>
            <person name="Tonouchi N."/>
        </authorList>
    </citation>
    <scope>NUCLEOTIDE SEQUENCE</scope>
    <source>
        <strain evidence="1">NBRC 103681</strain>
    </source>
</reference>
<dbReference type="Proteomes" id="UP001165135">
    <property type="component" value="Unassembled WGS sequence"/>
</dbReference>
<dbReference type="InterPro" id="IPR045633">
    <property type="entry name" value="DUF6414"/>
</dbReference>
<accession>A0A9W6RQB2</accession>